<name>A0AAD7B6H0_9AGAR</name>
<evidence type="ECO:0000313" key="3">
    <source>
        <dbReference type="Proteomes" id="UP001221142"/>
    </source>
</evidence>
<evidence type="ECO:0000256" key="1">
    <source>
        <dbReference type="SAM" id="MobiDB-lite"/>
    </source>
</evidence>
<reference evidence="2" key="1">
    <citation type="submission" date="2023-03" db="EMBL/GenBank/DDBJ databases">
        <title>Massive genome expansion in bonnet fungi (Mycena s.s.) driven by repeated elements and novel gene families across ecological guilds.</title>
        <authorList>
            <consortium name="Lawrence Berkeley National Laboratory"/>
            <person name="Harder C.B."/>
            <person name="Miyauchi S."/>
            <person name="Viragh M."/>
            <person name="Kuo A."/>
            <person name="Thoen E."/>
            <person name="Andreopoulos B."/>
            <person name="Lu D."/>
            <person name="Skrede I."/>
            <person name="Drula E."/>
            <person name="Henrissat B."/>
            <person name="Morin E."/>
            <person name="Kohler A."/>
            <person name="Barry K."/>
            <person name="LaButti K."/>
            <person name="Morin E."/>
            <person name="Salamov A."/>
            <person name="Lipzen A."/>
            <person name="Mereny Z."/>
            <person name="Hegedus B."/>
            <person name="Baldrian P."/>
            <person name="Stursova M."/>
            <person name="Weitz H."/>
            <person name="Taylor A."/>
            <person name="Grigoriev I.V."/>
            <person name="Nagy L.G."/>
            <person name="Martin F."/>
            <person name="Kauserud H."/>
        </authorList>
    </citation>
    <scope>NUCLEOTIDE SEQUENCE</scope>
    <source>
        <strain evidence="2">9284</strain>
    </source>
</reference>
<gene>
    <name evidence="2" type="ORF">FB45DRAFT_1117921</name>
</gene>
<feature type="region of interest" description="Disordered" evidence="1">
    <location>
        <begin position="204"/>
        <end position="224"/>
    </location>
</feature>
<organism evidence="2 3">
    <name type="scientific">Roridomyces roridus</name>
    <dbReference type="NCBI Taxonomy" id="1738132"/>
    <lineage>
        <taxon>Eukaryota</taxon>
        <taxon>Fungi</taxon>
        <taxon>Dikarya</taxon>
        <taxon>Basidiomycota</taxon>
        <taxon>Agaricomycotina</taxon>
        <taxon>Agaricomycetes</taxon>
        <taxon>Agaricomycetidae</taxon>
        <taxon>Agaricales</taxon>
        <taxon>Marasmiineae</taxon>
        <taxon>Mycenaceae</taxon>
        <taxon>Roridomyces</taxon>
    </lineage>
</organism>
<evidence type="ECO:0000313" key="2">
    <source>
        <dbReference type="EMBL" id="KAJ7612153.1"/>
    </source>
</evidence>
<protein>
    <submittedName>
        <fullName evidence="2">Uncharacterized protein</fullName>
    </submittedName>
</protein>
<comment type="caution">
    <text evidence="2">The sequence shown here is derived from an EMBL/GenBank/DDBJ whole genome shotgun (WGS) entry which is preliminary data.</text>
</comment>
<sequence>MTRDEDVWIKIPFWSSRTGEAWSVRRALQEQDETNPEGERRWRRVFSAWTAKRDSTSTPHIGEGDASRAGIAISRPNEDGHHPLVEGANYASSAIGVQDAPPASSQLRVGRNMFPLALSSRGRAEQTRYPGCAELDQVDKERLGTLSVRRSTACMVKETAGDLRLAEIYVGGMVVRQQKALLRESRTGSVTSFFTITSLSLHPTQPDSTQAASANSAHPPHRPSFFGGAPLLPGFWLVASTPTWISHDTPQAARTPGAQAGTLTVPAMAEA</sequence>
<dbReference type="EMBL" id="JARKIF010000031">
    <property type="protein sequence ID" value="KAJ7612153.1"/>
    <property type="molecule type" value="Genomic_DNA"/>
</dbReference>
<keyword evidence="3" id="KW-1185">Reference proteome</keyword>
<proteinExistence type="predicted"/>
<accession>A0AAD7B6H0</accession>
<dbReference type="AlphaFoldDB" id="A0AAD7B6H0"/>
<dbReference type="Proteomes" id="UP001221142">
    <property type="component" value="Unassembled WGS sequence"/>
</dbReference>
<feature type="compositionally biased region" description="Polar residues" evidence="1">
    <location>
        <begin position="204"/>
        <end position="216"/>
    </location>
</feature>
<feature type="region of interest" description="Disordered" evidence="1">
    <location>
        <begin position="250"/>
        <end position="271"/>
    </location>
</feature>